<sequence>MTQEDQTLLQEYMRVRTTPNRIFVEVKMVDGGDGDTLATRWSLACVLPSKATPLQVDRARMIALADYRYFRTCDSCREKLPAGLVPSGENGVDVCQNCR</sequence>
<comment type="caution">
    <text evidence="1">The sequence shown here is derived from an EMBL/GenBank/DDBJ whole genome shotgun (WGS) entry which is preliminary data.</text>
</comment>
<evidence type="ECO:0008006" key="3">
    <source>
        <dbReference type="Google" id="ProtNLM"/>
    </source>
</evidence>
<evidence type="ECO:0000313" key="2">
    <source>
        <dbReference type="Proteomes" id="UP000253426"/>
    </source>
</evidence>
<accession>A0A366HT91</accession>
<organism evidence="1 2">
    <name type="scientific">Roseimicrobium gellanilyticum</name>
    <dbReference type="NCBI Taxonomy" id="748857"/>
    <lineage>
        <taxon>Bacteria</taxon>
        <taxon>Pseudomonadati</taxon>
        <taxon>Verrucomicrobiota</taxon>
        <taxon>Verrucomicrobiia</taxon>
        <taxon>Verrucomicrobiales</taxon>
        <taxon>Verrucomicrobiaceae</taxon>
        <taxon>Roseimicrobium</taxon>
    </lineage>
</organism>
<dbReference type="AlphaFoldDB" id="A0A366HT91"/>
<dbReference type="Proteomes" id="UP000253426">
    <property type="component" value="Unassembled WGS sequence"/>
</dbReference>
<proteinExistence type="predicted"/>
<keyword evidence="2" id="KW-1185">Reference proteome</keyword>
<protein>
    <recommendedName>
        <fullName evidence="3">DksA C4-type domain-containing protein</fullName>
    </recommendedName>
</protein>
<name>A0A366HT91_9BACT</name>
<reference evidence="1 2" key="1">
    <citation type="submission" date="2018-06" db="EMBL/GenBank/DDBJ databases">
        <title>Genomic Encyclopedia of Type Strains, Phase IV (KMG-IV): sequencing the most valuable type-strain genomes for metagenomic binning, comparative biology and taxonomic classification.</title>
        <authorList>
            <person name="Goeker M."/>
        </authorList>
    </citation>
    <scope>NUCLEOTIDE SEQUENCE [LARGE SCALE GENOMIC DNA]</scope>
    <source>
        <strain evidence="1 2">DSM 25532</strain>
    </source>
</reference>
<dbReference type="RefSeq" id="WP_113957844.1">
    <property type="nucleotide sequence ID" value="NZ_QNRR01000002.1"/>
</dbReference>
<dbReference type="EMBL" id="QNRR01000002">
    <property type="protein sequence ID" value="RBP46318.1"/>
    <property type="molecule type" value="Genomic_DNA"/>
</dbReference>
<evidence type="ECO:0000313" key="1">
    <source>
        <dbReference type="EMBL" id="RBP46318.1"/>
    </source>
</evidence>
<dbReference type="OrthoDB" id="195533at2"/>
<gene>
    <name evidence="1" type="ORF">DES53_102706</name>
</gene>